<gene>
    <name evidence="1" type="ORF">QR685DRAFT_87584</name>
</gene>
<evidence type="ECO:0000313" key="1">
    <source>
        <dbReference type="EMBL" id="KAL0466760.1"/>
    </source>
</evidence>
<evidence type="ECO:0000313" key="2">
    <source>
        <dbReference type="Proteomes" id="UP001451303"/>
    </source>
</evidence>
<comment type="caution">
    <text evidence="1">The sequence shown here is derived from an EMBL/GenBank/DDBJ whole genome shotgun (WGS) entry which is preliminary data.</text>
</comment>
<protein>
    <recommendedName>
        <fullName evidence="3">Secreted protein</fullName>
    </recommendedName>
</protein>
<sequence>MSWCPSYTVLLVWPQISVTTPSRPDNRGILSDVSRGAISSQGTYAHDHQTLWQMEALHSYHVCIPHLAPGSVAQFLQMFPVHRERFVIQINRQECSDIHGDF</sequence>
<accession>A0ABR3D236</accession>
<name>A0ABR3D236_NEUIN</name>
<reference evidence="1 2" key="1">
    <citation type="submission" date="2023-09" db="EMBL/GenBank/DDBJ databases">
        <title>Multi-omics analysis of a traditional fermented food reveals byproduct-associated fungal strains for waste-to-food upcycling.</title>
        <authorList>
            <consortium name="Lawrence Berkeley National Laboratory"/>
            <person name="Rekdal V.M."/>
            <person name="Villalobos-Escobedo J.M."/>
            <person name="Rodriguez-Valeron N."/>
            <person name="Garcia M.O."/>
            <person name="Vasquez D.P."/>
            <person name="Damayanti I."/>
            <person name="Sorensen P.M."/>
            <person name="Baidoo E.E."/>
            <person name="De Carvalho A.C."/>
            <person name="Riley R."/>
            <person name="Lipzen A."/>
            <person name="He G."/>
            <person name="Yan M."/>
            <person name="Haridas S."/>
            <person name="Daum C."/>
            <person name="Yoshinaga Y."/>
            <person name="Ng V."/>
            <person name="Grigoriev I.V."/>
            <person name="Munk R."/>
            <person name="Nuraida L."/>
            <person name="Wijaya C.H."/>
            <person name="Morales P.-C."/>
            <person name="Keasling J.D."/>
        </authorList>
    </citation>
    <scope>NUCLEOTIDE SEQUENCE [LARGE SCALE GENOMIC DNA]</scope>
    <source>
        <strain evidence="1 2">FGSC 2613</strain>
    </source>
</reference>
<proteinExistence type="predicted"/>
<organism evidence="1 2">
    <name type="scientific">Neurospora intermedia</name>
    <dbReference type="NCBI Taxonomy" id="5142"/>
    <lineage>
        <taxon>Eukaryota</taxon>
        <taxon>Fungi</taxon>
        <taxon>Dikarya</taxon>
        <taxon>Ascomycota</taxon>
        <taxon>Pezizomycotina</taxon>
        <taxon>Sordariomycetes</taxon>
        <taxon>Sordariomycetidae</taxon>
        <taxon>Sordariales</taxon>
        <taxon>Sordariaceae</taxon>
        <taxon>Neurospora</taxon>
    </lineage>
</organism>
<dbReference type="EMBL" id="JAVLET010000011">
    <property type="protein sequence ID" value="KAL0466760.1"/>
    <property type="molecule type" value="Genomic_DNA"/>
</dbReference>
<evidence type="ECO:0008006" key="3">
    <source>
        <dbReference type="Google" id="ProtNLM"/>
    </source>
</evidence>
<keyword evidence="2" id="KW-1185">Reference proteome</keyword>
<dbReference type="Proteomes" id="UP001451303">
    <property type="component" value="Unassembled WGS sequence"/>
</dbReference>